<evidence type="ECO:0000313" key="1">
    <source>
        <dbReference type="EMBL" id="ECB1916039.1"/>
    </source>
</evidence>
<gene>
    <name evidence="2" type="ORF">E1A34_28180</name>
    <name evidence="1" type="ORF">EVG73_27490</name>
</gene>
<dbReference type="AlphaFoldDB" id="A0A5X8Y4D4"/>
<dbReference type="EMBL" id="AAHWTY010000179">
    <property type="protein sequence ID" value="ECB1916039.1"/>
    <property type="molecule type" value="Genomic_DNA"/>
</dbReference>
<reference evidence="1" key="1">
    <citation type="submission" date="2019-01" db="EMBL/GenBank/DDBJ databases">
        <authorList>
            <person name="Ashton P.M."/>
            <person name="Dallman T."/>
            <person name="Nair S."/>
            <person name="De Pinna E."/>
            <person name="Peters T."/>
            <person name="Grant K."/>
        </authorList>
    </citation>
    <scope>NUCLEOTIDE SEQUENCE</scope>
    <source>
        <strain evidence="2">271153</strain>
        <strain evidence="1">500372</strain>
    </source>
</reference>
<dbReference type="EMBL" id="AAHYLK010000078">
    <property type="protein sequence ID" value="ECB7109846.1"/>
    <property type="molecule type" value="Genomic_DNA"/>
</dbReference>
<protein>
    <submittedName>
        <fullName evidence="1">Uncharacterized protein</fullName>
    </submittedName>
</protein>
<proteinExistence type="predicted"/>
<accession>A0A5X8Y4D4</accession>
<dbReference type="Proteomes" id="UP000839827">
    <property type="component" value="Unassembled WGS sequence"/>
</dbReference>
<sequence>MNLTLRDVKEIQDIISGLDDSDHERIYQETDRLTKSSPLPDFIRTFKPDEFTGDAVSFLENYDVDYQENSAARFWDEIYERVTVEYALDIFRRRHTYNEVA</sequence>
<organism evidence="1">
    <name type="scientific">Salmonella newport</name>
    <dbReference type="NCBI Taxonomy" id="108619"/>
    <lineage>
        <taxon>Bacteria</taxon>
        <taxon>Pseudomonadati</taxon>
        <taxon>Pseudomonadota</taxon>
        <taxon>Gammaproteobacteria</taxon>
        <taxon>Enterobacterales</taxon>
        <taxon>Enterobacteriaceae</taxon>
        <taxon>Salmonella</taxon>
    </lineage>
</organism>
<name>A0A5X8Y4D4_SALNE</name>
<comment type="caution">
    <text evidence="1">The sequence shown here is derived from an EMBL/GenBank/DDBJ whole genome shotgun (WGS) entry which is preliminary data.</text>
</comment>
<evidence type="ECO:0000313" key="2">
    <source>
        <dbReference type="EMBL" id="ECB7109846.1"/>
    </source>
</evidence>